<comment type="similarity">
    <text evidence="2">Belongs to the bHLH protein family.</text>
</comment>
<dbReference type="AlphaFoldDB" id="A0A368Q4N3"/>
<dbReference type="CDD" id="cd11393">
    <property type="entry name" value="bHLH_AtbHLH_like"/>
    <property type="match status" value="1"/>
</dbReference>
<dbReference type="OrthoDB" id="663846at2759"/>
<dbReference type="InterPro" id="IPR045843">
    <property type="entry name" value="IND-like"/>
</dbReference>
<dbReference type="GO" id="GO:0003700">
    <property type="term" value="F:DNA-binding transcription factor activity"/>
    <property type="evidence" value="ECO:0007669"/>
    <property type="project" value="InterPro"/>
</dbReference>
<feature type="compositionally biased region" description="Polar residues" evidence="6">
    <location>
        <begin position="428"/>
        <end position="438"/>
    </location>
</feature>
<feature type="domain" description="BHLH" evidence="7">
    <location>
        <begin position="430"/>
        <end position="479"/>
    </location>
</feature>
<comment type="subcellular location">
    <subcellularLocation>
        <location evidence="1">Nucleus</location>
    </subcellularLocation>
</comment>
<dbReference type="GO" id="GO:0046983">
    <property type="term" value="F:protein dimerization activity"/>
    <property type="evidence" value="ECO:0007669"/>
    <property type="project" value="InterPro"/>
</dbReference>
<evidence type="ECO:0000256" key="4">
    <source>
        <dbReference type="ARBA" id="ARBA00023163"/>
    </source>
</evidence>
<dbReference type="PANTHER" id="PTHR16223">
    <property type="entry name" value="TRANSCRIPTION FACTOR BHLH83-RELATED"/>
    <property type="match status" value="1"/>
</dbReference>
<evidence type="ECO:0000256" key="2">
    <source>
        <dbReference type="ARBA" id="ARBA00005510"/>
    </source>
</evidence>
<sequence length="553" mass="57523">MQCMAQEGSEASVASSPPAAASSSSTSSAAAAASWWRDNMHPVAYGAAWPPPQAAAAPRWPPMAAQHQHHGRTTTSSGGGADDDLSASNATMTSFTNTSTTNHSGLSMDSSVPGAEAAAAAAVAAESHLWNQVLMGAGGEVGRSMQAVHDAHDDSENFLELLNSRTLAPELFAEPPACDYLKKMEYGSSHGGGGGGGGWPDHQFTAAALEKHLSYGAALAHHQHHHHAAAGAPERLTANLSDLVSNWSIAPPDPCLGDAHHRAGAAAACDNAAVASLGHGAKPGLFLDSGGLCKHEMSGHGGMLQEAAGGGGQEFLRPTGYSSMLGLSSSNRMYGAGPAMDVPWGNNAGAARSLSDLISFGGAPLGKPEQPAATATKAQAEYKKQGQEISSPAKTSSGGGSKGSSEGKKKRSEEQQGSDGNTKKSKNEASSPTSSLKASQVPKVKLGDKITALQQIVSPFGKTDTASVLYEAINYIKWLHEQVQLLSDPYMKTSSSKDYNAWGGLDRKEKSEAEMDLRSRGLCLVPVSCTPQVYRDNNGPDYWTPPYRSCLYR</sequence>
<evidence type="ECO:0000256" key="1">
    <source>
        <dbReference type="ARBA" id="ARBA00004123"/>
    </source>
</evidence>
<evidence type="ECO:0000256" key="6">
    <source>
        <dbReference type="SAM" id="MobiDB-lite"/>
    </source>
</evidence>
<protein>
    <recommendedName>
        <fullName evidence="7">BHLH domain-containing protein</fullName>
    </recommendedName>
</protein>
<feature type="region of interest" description="Disordered" evidence="6">
    <location>
        <begin position="1"/>
        <end position="24"/>
    </location>
</feature>
<feature type="compositionally biased region" description="Low complexity" evidence="6">
    <location>
        <begin position="54"/>
        <end position="66"/>
    </location>
</feature>
<feature type="region of interest" description="Disordered" evidence="6">
    <location>
        <begin position="362"/>
        <end position="441"/>
    </location>
</feature>
<feature type="compositionally biased region" description="Low complexity" evidence="6">
    <location>
        <begin position="86"/>
        <end position="104"/>
    </location>
</feature>
<feature type="compositionally biased region" description="Basic and acidic residues" evidence="6">
    <location>
        <begin position="405"/>
        <end position="414"/>
    </location>
</feature>
<dbReference type="InterPro" id="IPR036638">
    <property type="entry name" value="HLH_DNA-bd_sf"/>
</dbReference>
<organism evidence="8">
    <name type="scientific">Setaria italica</name>
    <name type="common">Foxtail millet</name>
    <name type="synonym">Panicum italicum</name>
    <dbReference type="NCBI Taxonomy" id="4555"/>
    <lineage>
        <taxon>Eukaryota</taxon>
        <taxon>Viridiplantae</taxon>
        <taxon>Streptophyta</taxon>
        <taxon>Embryophyta</taxon>
        <taxon>Tracheophyta</taxon>
        <taxon>Spermatophyta</taxon>
        <taxon>Magnoliopsida</taxon>
        <taxon>Liliopsida</taxon>
        <taxon>Poales</taxon>
        <taxon>Poaceae</taxon>
        <taxon>PACMAD clade</taxon>
        <taxon>Panicoideae</taxon>
        <taxon>Panicodae</taxon>
        <taxon>Paniceae</taxon>
        <taxon>Cenchrinae</taxon>
        <taxon>Setaria</taxon>
    </lineage>
</organism>
<feature type="region of interest" description="Disordered" evidence="6">
    <location>
        <begin position="52"/>
        <end position="109"/>
    </location>
</feature>
<dbReference type="GO" id="GO:0005634">
    <property type="term" value="C:nucleus"/>
    <property type="evidence" value="ECO:0007669"/>
    <property type="project" value="UniProtKB-SubCell"/>
</dbReference>
<evidence type="ECO:0000256" key="5">
    <source>
        <dbReference type="ARBA" id="ARBA00023242"/>
    </source>
</evidence>
<dbReference type="EMBL" id="CM003529">
    <property type="protein sequence ID" value="RCV12987.1"/>
    <property type="molecule type" value="Genomic_DNA"/>
</dbReference>
<dbReference type="SUPFAM" id="SSF47459">
    <property type="entry name" value="HLH, helix-loop-helix DNA-binding domain"/>
    <property type="match status" value="1"/>
</dbReference>
<dbReference type="InterPro" id="IPR011598">
    <property type="entry name" value="bHLH_dom"/>
</dbReference>
<gene>
    <name evidence="8" type="ORF">SETIT_2G310900v2</name>
</gene>
<reference evidence="8" key="2">
    <citation type="submission" date="2015-07" db="EMBL/GenBank/DDBJ databases">
        <authorList>
            <person name="Noorani M."/>
        </authorList>
    </citation>
    <scope>NUCLEOTIDE SEQUENCE</scope>
    <source>
        <strain evidence="8">Yugu1</strain>
    </source>
</reference>
<accession>A0A368Q4N3</accession>
<keyword evidence="4" id="KW-0804">Transcription</keyword>
<keyword evidence="3" id="KW-0805">Transcription regulation</keyword>
<evidence type="ECO:0000259" key="7">
    <source>
        <dbReference type="PROSITE" id="PS50888"/>
    </source>
</evidence>
<evidence type="ECO:0000256" key="3">
    <source>
        <dbReference type="ARBA" id="ARBA00023015"/>
    </source>
</evidence>
<feature type="compositionally biased region" description="Low complexity" evidence="6">
    <location>
        <begin position="11"/>
        <end position="24"/>
    </location>
</feature>
<name>A0A368Q4N3_SETIT</name>
<dbReference type="KEGG" id="sita:101784649"/>
<evidence type="ECO:0000313" key="8">
    <source>
        <dbReference type="EMBL" id="RCV12987.1"/>
    </source>
</evidence>
<dbReference type="STRING" id="4555.A0A368Q4N3"/>
<keyword evidence="5" id="KW-0539">Nucleus</keyword>
<dbReference type="PANTHER" id="PTHR16223:SF171">
    <property type="entry name" value="BASIC HELIX-LOOP-HELIX (BHLH) DNA-BINDING SUPERFAMILY PROTEIN"/>
    <property type="match status" value="1"/>
</dbReference>
<dbReference type="PROSITE" id="PS50888">
    <property type="entry name" value="BHLH"/>
    <property type="match status" value="1"/>
</dbReference>
<proteinExistence type="inferred from homology"/>
<reference evidence="8" key="1">
    <citation type="journal article" date="2012" name="Nat. Biotechnol.">
        <title>Reference genome sequence of the model plant Setaria.</title>
        <authorList>
            <person name="Bennetzen J.L."/>
            <person name="Schmutz J."/>
            <person name="Wang H."/>
            <person name="Percifield R."/>
            <person name="Hawkins J."/>
            <person name="Pontaroli A.C."/>
            <person name="Estep M."/>
            <person name="Feng L."/>
            <person name="Vaughn J.N."/>
            <person name="Grimwood J."/>
            <person name="Jenkins J."/>
            <person name="Barry K."/>
            <person name="Lindquist E."/>
            <person name="Hellsten U."/>
            <person name="Deshpande S."/>
            <person name="Wang X."/>
            <person name="Wu X."/>
            <person name="Mitros T."/>
            <person name="Triplett J."/>
            <person name="Yang X."/>
            <person name="Ye C.Y."/>
            <person name="Mauro-Herrera M."/>
            <person name="Wang L."/>
            <person name="Li P."/>
            <person name="Sharma M."/>
            <person name="Sharma R."/>
            <person name="Ronald P.C."/>
            <person name="Panaud O."/>
            <person name="Kellogg E.A."/>
            <person name="Brutnell T.P."/>
            <person name="Doust A.N."/>
            <person name="Tuskan G.A."/>
            <person name="Rokhsar D."/>
            <person name="Devos K.M."/>
        </authorList>
    </citation>
    <scope>NUCLEOTIDE SEQUENCE [LARGE SCALE GENOMIC DNA]</scope>
    <source>
        <strain evidence="8">Yugu1</strain>
    </source>
</reference>
<dbReference type="InterPro" id="IPR045239">
    <property type="entry name" value="bHLH95_bHLH"/>
</dbReference>